<reference evidence="2 3" key="1">
    <citation type="journal article" date="2021" name="Microbiol. Resour. Announc.">
        <title>Complete Genome Sequences of Three Human Oral Treponema parvum Isolates.</title>
        <authorList>
            <person name="Zeng H."/>
            <person name="Watt R.M."/>
        </authorList>
    </citation>
    <scope>NUCLEOTIDE SEQUENCE [LARGE SCALE GENOMIC DNA]</scope>
    <source>
        <strain evidence="2 3">ATCC 700770</strain>
    </source>
</reference>
<name>A0A975F2Z3_9SPIR</name>
<organism evidence="2 3">
    <name type="scientific">Treponema parvum</name>
    <dbReference type="NCBI Taxonomy" id="138851"/>
    <lineage>
        <taxon>Bacteria</taxon>
        <taxon>Pseudomonadati</taxon>
        <taxon>Spirochaetota</taxon>
        <taxon>Spirochaetia</taxon>
        <taxon>Spirochaetales</taxon>
        <taxon>Treponemataceae</taxon>
        <taxon>Treponema</taxon>
    </lineage>
</organism>
<dbReference type="RefSeq" id="WP_210120129.1">
    <property type="nucleotide sequence ID" value="NZ_CP054142.1"/>
</dbReference>
<protein>
    <submittedName>
        <fullName evidence="2">HAD family hydrolase</fullName>
    </submittedName>
</protein>
<dbReference type="SFLD" id="SFLDS00003">
    <property type="entry name" value="Haloacid_Dehalogenase"/>
    <property type="match status" value="1"/>
</dbReference>
<dbReference type="AlphaFoldDB" id="A0A975F2Z3"/>
<dbReference type="SUPFAM" id="SSF56784">
    <property type="entry name" value="HAD-like"/>
    <property type="match status" value="1"/>
</dbReference>
<dbReference type="Gene3D" id="1.10.150.520">
    <property type="match status" value="1"/>
</dbReference>
<dbReference type="SFLD" id="SFLDG01129">
    <property type="entry name" value="C1.5:_HAD__Beta-PGM__Phosphata"/>
    <property type="match status" value="1"/>
</dbReference>
<evidence type="ECO:0000256" key="1">
    <source>
        <dbReference type="ARBA" id="ARBA00022801"/>
    </source>
</evidence>
<dbReference type="InterPro" id="IPR006439">
    <property type="entry name" value="HAD-SF_hydro_IA"/>
</dbReference>
<dbReference type="GO" id="GO:0016787">
    <property type="term" value="F:hydrolase activity"/>
    <property type="evidence" value="ECO:0007669"/>
    <property type="project" value="UniProtKB-KW"/>
</dbReference>
<evidence type="ECO:0000313" key="3">
    <source>
        <dbReference type="Proteomes" id="UP000671908"/>
    </source>
</evidence>
<dbReference type="Pfam" id="PF13419">
    <property type="entry name" value="HAD_2"/>
    <property type="match status" value="1"/>
</dbReference>
<dbReference type="EMBL" id="CP054142">
    <property type="protein sequence ID" value="QTQ13432.1"/>
    <property type="molecule type" value="Genomic_DNA"/>
</dbReference>
<dbReference type="KEGG" id="tpav:HRQ91_02595"/>
<proteinExistence type="predicted"/>
<evidence type="ECO:0000313" key="2">
    <source>
        <dbReference type="EMBL" id="QTQ13432.1"/>
    </source>
</evidence>
<gene>
    <name evidence="2" type="ORF">HRQ91_02595</name>
</gene>
<keyword evidence="3" id="KW-1185">Reference proteome</keyword>
<dbReference type="InterPro" id="IPR051540">
    <property type="entry name" value="S-2-haloacid_dehalogenase"/>
</dbReference>
<accession>A0A975F2Z3</accession>
<dbReference type="InterPro" id="IPR023214">
    <property type="entry name" value="HAD_sf"/>
</dbReference>
<dbReference type="PANTHER" id="PTHR43316">
    <property type="entry name" value="HYDROLASE, HALOACID DELAHOGENASE-RELATED"/>
    <property type="match status" value="1"/>
</dbReference>
<dbReference type="Proteomes" id="UP000671908">
    <property type="component" value="Chromosome"/>
</dbReference>
<sequence length="227" mass="26127">MKDFEVIAFDIDGTLYPSWRLNLKIFPYILSHLRFFLQYGKVRKILHRTAPLADFFEYQARLLAIEMKCTAAEAKEKIDTIVYKGLRPFFDSLTPYKNVEETFRKLKEAGYRLAILSDFPPEQKGAIWGVIPYCETVLGTETIGALKPSKYPFGILSMVLKVPPEKILYVGNSIRFDVNGAKNAGMKTAYLEPWYRRLFHIKCPSADICFADYRKFQDIILEGTPGN</sequence>
<dbReference type="InterPro" id="IPR041492">
    <property type="entry name" value="HAD_2"/>
</dbReference>
<dbReference type="InterPro" id="IPR036412">
    <property type="entry name" value="HAD-like_sf"/>
</dbReference>
<dbReference type="PRINTS" id="PR00413">
    <property type="entry name" value="HADHALOGNASE"/>
</dbReference>
<dbReference type="Gene3D" id="3.40.50.1000">
    <property type="entry name" value="HAD superfamily/HAD-like"/>
    <property type="match status" value="1"/>
</dbReference>
<keyword evidence="1 2" id="KW-0378">Hydrolase</keyword>